<keyword evidence="1" id="KW-0732">Signal</keyword>
<feature type="chain" id="PRO_5041936633" description="Peptidase S1 domain-containing protein" evidence="1">
    <location>
        <begin position="19"/>
        <end position="298"/>
    </location>
</feature>
<dbReference type="PROSITE" id="PS50240">
    <property type="entry name" value="TRYPSIN_DOM"/>
    <property type="match status" value="1"/>
</dbReference>
<keyword evidence="4" id="KW-1185">Reference proteome</keyword>
<dbReference type="SMART" id="SM00020">
    <property type="entry name" value="Tryp_SPc"/>
    <property type="match status" value="1"/>
</dbReference>
<dbReference type="InterPro" id="IPR009003">
    <property type="entry name" value="Peptidase_S1_PA"/>
</dbReference>
<gene>
    <name evidence="3" type="ORF">L9F63_011068</name>
</gene>
<dbReference type="PANTHER" id="PTHR24258:SF129">
    <property type="entry name" value="LP15124P-RELATED"/>
    <property type="match status" value="1"/>
</dbReference>
<protein>
    <recommendedName>
        <fullName evidence="2">Peptidase S1 domain-containing protein</fullName>
    </recommendedName>
</protein>
<evidence type="ECO:0000256" key="1">
    <source>
        <dbReference type="SAM" id="SignalP"/>
    </source>
</evidence>
<organism evidence="3 4">
    <name type="scientific">Diploptera punctata</name>
    <name type="common">Pacific beetle cockroach</name>
    <dbReference type="NCBI Taxonomy" id="6984"/>
    <lineage>
        <taxon>Eukaryota</taxon>
        <taxon>Metazoa</taxon>
        <taxon>Ecdysozoa</taxon>
        <taxon>Arthropoda</taxon>
        <taxon>Hexapoda</taxon>
        <taxon>Insecta</taxon>
        <taxon>Pterygota</taxon>
        <taxon>Neoptera</taxon>
        <taxon>Polyneoptera</taxon>
        <taxon>Dictyoptera</taxon>
        <taxon>Blattodea</taxon>
        <taxon>Blaberoidea</taxon>
        <taxon>Blaberidae</taxon>
        <taxon>Diplopterinae</taxon>
        <taxon>Diploptera</taxon>
    </lineage>
</organism>
<dbReference type="Proteomes" id="UP001233999">
    <property type="component" value="Unassembled WGS sequence"/>
</dbReference>
<feature type="domain" description="Peptidase S1" evidence="2">
    <location>
        <begin position="31"/>
        <end position="295"/>
    </location>
</feature>
<dbReference type="AlphaFoldDB" id="A0AAD8AHJ9"/>
<evidence type="ECO:0000313" key="3">
    <source>
        <dbReference type="EMBL" id="KAJ9598247.1"/>
    </source>
</evidence>
<name>A0AAD8AHJ9_DIPPU</name>
<dbReference type="InterPro" id="IPR043504">
    <property type="entry name" value="Peptidase_S1_PA_chymotrypsin"/>
</dbReference>
<dbReference type="GO" id="GO:0004252">
    <property type="term" value="F:serine-type endopeptidase activity"/>
    <property type="evidence" value="ECO:0007669"/>
    <property type="project" value="InterPro"/>
</dbReference>
<reference evidence="3" key="2">
    <citation type="submission" date="2023-05" db="EMBL/GenBank/DDBJ databases">
        <authorList>
            <person name="Fouks B."/>
        </authorList>
    </citation>
    <scope>NUCLEOTIDE SEQUENCE</scope>
    <source>
        <strain evidence="3">Stay&amp;Tobe</strain>
        <tissue evidence="3">Testes</tissue>
    </source>
</reference>
<dbReference type="Gene3D" id="2.40.10.10">
    <property type="entry name" value="Trypsin-like serine proteases"/>
    <property type="match status" value="1"/>
</dbReference>
<proteinExistence type="predicted"/>
<dbReference type="SUPFAM" id="SSF50494">
    <property type="entry name" value="Trypsin-like serine proteases"/>
    <property type="match status" value="1"/>
</dbReference>
<feature type="signal peptide" evidence="1">
    <location>
        <begin position="1"/>
        <end position="18"/>
    </location>
</feature>
<dbReference type="GO" id="GO:0006508">
    <property type="term" value="P:proteolysis"/>
    <property type="evidence" value="ECO:0007669"/>
    <property type="project" value="InterPro"/>
</dbReference>
<dbReference type="CDD" id="cd00190">
    <property type="entry name" value="Tryp_SPc"/>
    <property type="match status" value="1"/>
</dbReference>
<sequence length="298" mass="32861">MMRNSVIVLVILIVKNAADKSDKVIFSQETVSSGLENFDYTETNEQFTTVTAGKYGEGFERCGCVFTCQPSQPTDGSGIIDIRIVSTFVHFYKLSAHKISSYLNCPYVKVRLGEWDTRRTIEPYSFQEYKISRIAMHPNFNSANLRNDIALITLSQRVPLGTYPNIAPACMPSQNSAFTGRRCYVSGWGKDAFGPKGQYQYIEKKANVPVLGQSDCQAKLQATRLGSQFQYDTTSFICAGEGYEGDGGSPLVCEVNGQFYLAGIVAWGIGCAGKGVPGVYVNVPSYRNWINQQITTGD</sequence>
<accession>A0AAD8AHJ9</accession>
<dbReference type="PANTHER" id="PTHR24258">
    <property type="entry name" value="SERINE PROTEASE-RELATED"/>
    <property type="match status" value="1"/>
</dbReference>
<comment type="caution">
    <text evidence="3">The sequence shown here is derived from an EMBL/GenBank/DDBJ whole genome shotgun (WGS) entry which is preliminary data.</text>
</comment>
<dbReference type="Pfam" id="PF00089">
    <property type="entry name" value="Trypsin"/>
    <property type="match status" value="1"/>
</dbReference>
<dbReference type="InterPro" id="IPR001254">
    <property type="entry name" value="Trypsin_dom"/>
</dbReference>
<evidence type="ECO:0000259" key="2">
    <source>
        <dbReference type="PROSITE" id="PS50240"/>
    </source>
</evidence>
<dbReference type="EMBL" id="JASPKZ010001233">
    <property type="protein sequence ID" value="KAJ9598247.1"/>
    <property type="molecule type" value="Genomic_DNA"/>
</dbReference>
<reference evidence="3" key="1">
    <citation type="journal article" date="2023" name="IScience">
        <title>Live-bearing cockroach genome reveals convergent evolutionary mechanisms linked to viviparity in insects and beyond.</title>
        <authorList>
            <person name="Fouks B."/>
            <person name="Harrison M.C."/>
            <person name="Mikhailova A.A."/>
            <person name="Marchal E."/>
            <person name="English S."/>
            <person name="Carruthers M."/>
            <person name="Jennings E.C."/>
            <person name="Chiamaka E.L."/>
            <person name="Frigard R.A."/>
            <person name="Pippel M."/>
            <person name="Attardo G.M."/>
            <person name="Benoit J.B."/>
            <person name="Bornberg-Bauer E."/>
            <person name="Tobe S.S."/>
        </authorList>
    </citation>
    <scope>NUCLEOTIDE SEQUENCE</scope>
    <source>
        <strain evidence="3">Stay&amp;Tobe</strain>
    </source>
</reference>
<evidence type="ECO:0000313" key="4">
    <source>
        <dbReference type="Proteomes" id="UP001233999"/>
    </source>
</evidence>